<dbReference type="InterPro" id="IPR038584">
    <property type="entry name" value="Ribosomal_bL33_sf"/>
</dbReference>
<evidence type="ECO:0000256" key="3">
    <source>
        <dbReference type="ARBA" id="ARBA00023274"/>
    </source>
</evidence>
<evidence type="ECO:0000256" key="4">
    <source>
        <dbReference type="ARBA" id="ARBA00035176"/>
    </source>
</evidence>
<dbReference type="GO" id="GO:0005840">
    <property type="term" value="C:ribosome"/>
    <property type="evidence" value="ECO:0007669"/>
    <property type="project" value="UniProtKB-KW"/>
</dbReference>
<dbReference type="KEGG" id="ptrh:RsTaC01_0198"/>
<dbReference type="Proteomes" id="UP001335720">
    <property type="component" value="Chromosome"/>
</dbReference>
<evidence type="ECO:0000256" key="1">
    <source>
        <dbReference type="ARBA" id="ARBA00007596"/>
    </source>
</evidence>
<protein>
    <recommendedName>
        <fullName evidence="4 5">Large ribosomal subunit protein bL33</fullName>
    </recommendedName>
</protein>
<reference evidence="6" key="1">
    <citation type="journal article" date="2023" name="ISME J.">
        <title>Emergence of putative energy parasites within Clostridia revealed by genome analysis of a novel endosymbiotic clade.</title>
        <authorList>
            <person name="Takahashi K."/>
            <person name="Kuwahara H."/>
            <person name="Horikawa Y."/>
            <person name="Izawa K."/>
            <person name="Kato D."/>
            <person name="Inagaki T."/>
            <person name="Yuki M."/>
            <person name="Ohkuma M."/>
            <person name="Hongoh Y."/>
        </authorList>
    </citation>
    <scope>NUCLEOTIDE SEQUENCE</scope>
    <source>
        <strain evidence="6">RsTa-C01</strain>
    </source>
</reference>
<evidence type="ECO:0000256" key="5">
    <source>
        <dbReference type="HAMAP-Rule" id="MF_00294"/>
    </source>
</evidence>
<dbReference type="Pfam" id="PF00471">
    <property type="entry name" value="Ribosomal_L33"/>
    <property type="match status" value="1"/>
</dbReference>
<dbReference type="HAMAP" id="MF_00294">
    <property type="entry name" value="Ribosomal_bL33"/>
    <property type="match status" value="1"/>
</dbReference>
<sequence>MATSSRIKITLACTKCNHRNYDTQKNKRNDPDRLEMNKYCNFCREHVAHKETK</sequence>
<dbReference type="SUPFAM" id="SSF57829">
    <property type="entry name" value="Zn-binding ribosomal proteins"/>
    <property type="match status" value="1"/>
</dbReference>
<dbReference type="NCBIfam" id="NF001860">
    <property type="entry name" value="PRK00595.1"/>
    <property type="match status" value="1"/>
</dbReference>
<dbReference type="InterPro" id="IPR018264">
    <property type="entry name" value="Ribosomal_bL33_CS"/>
</dbReference>
<comment type="similarity">
    <text evidence="1 5">Belongs to the bacterial ribosomal protein bL33 family.</text>
</comment>
<dbReference type="PANTHER" id="PTHR43168:SF2">
    <property type="entry name" value="LARGE RIBOSOMAL SUBUNIT PROTEIN BL33C"/>
    <property type="match status" value="1"/>
</dbReference>
<keyword evidence="3 5" id="KW-0687">Ribonucleoprotein</keyword>
<keyword evidence="2 5" id="KW-0689">Ribosomal protein</keyword>
<dbReference type="InterPro" id="IPR011332">
    <property type="entry name" value="Ribosomal_zn-bd"/>
</dbReference>
<dbReference type="Gene3D" id="2.20.28.120">
    <property type="entry name" value="Ribosomal protein L33"/>
    <property type="match status" value="1"/>
</dbReference>
<evidence type="ECO:0000313" key="6">
    <source>
        <dbReference type="EMBL" id="BED92467.1"/>
    </source>
</evidence>
<dbReference type="PANTHER" id="PTHR43168">
    <property type="entry name" value="50S RIBOSOMAL PROTEIN L33, CHLOROPLASTIC"/>
    <property type="match status" value="1"/>
</dbReference>
<dbReference type="AlphaFoldDB" id="A0AA48I3X4"/>
<dbReference type="GO" id="GO:1990904">
    <property type="term" value="C:ribonucleoprotein complex"/>
    <property type="evidence" value="ECO:0007669"/>
    <property type="project" value="UniProtKB-KW"/>
</dbReference>
<dbReference type="EMBL" id="AP027925">
    <property type="protein sequence ID" value="BED92467.1"/>
    <property type="molecule type" value="Genomic_DNA"/>
</dbReference>
<dbReference type="PROSITE" id="PS00582">
    <property type="entry name" value="RIBOSOMAL_L33"/>
    <property type="match status" value="1"/>
</dbReference>
<accession>A0AA48I3X4</accession>
<dbReference type="InterPro" id="IPR001705">
    <property type="entry name" value="Ribosomal_bL33"/>
</dbReference>
<organism evidence="6">
    <name type="scientific">Candidatus Paraimprobicoccus trichonymphae</name>
    <dbReference type="NCBI Taxonomy" id="3033793"/>
    <lineage>
        <taxon>Bacteria</taxon>
        <taxon>Bacillati</taxon>
        <taxon>Bacillota</taxon>
        <taxon>Clostridia</taxon>
        <taxon>Candidatus Paraimprobicoccus</taxon>
    </lineage>
</organism>
<dbReference type="NCBIfam" id="NF001764">
    <property type="entry name" value="PRK00504.1"/>
    <property type="match status" value="1"/>
</dbReference>
<dbReference type="GO" id="GO:0003735">
    <property type="term" value="F:structural constituent of ribosome"/>
    <property type="evidence" value="ECO:0007669"/>
    <property type="project" value="InterPro"/>
</dbReference>
<dbReference type="GO" id="GO:0005737">
    <property type="term" value="C:cytoplasm"/>
    <property type="evidence" value="ECO:0007669"/>
    <property type="project" value="UniProtKB-ARBA"/>
</dbReference>
<evidence type="ECO:0000256" key="2">
    <source>
        <dbReference type="ARBA" id="ARBA00022980"/>
    </source>
</evidence>
<name>A0AA48I3X4_9FIRM</name>
<dbReference type="NCBIfam" id="TIGR01023">
    <property type="entry name" value="rpmG_bact"/>
    <property type="match status" value="1"/>
</dbReference>
<proteinExistence type="inferred from homology"/>
<gene>
    <name evidence="5" type="primary">rpmG</name>
    <name evidence="6" type="ORF">RsTaC01_0198</name>
</gene>
<dbReference type="GO" id="GO:0006412">
    <property type="term" value="P:translation"/>
    <property type="evidence" value="ECO:0007669"/>
    <property type="project" value="UniProtKB-UniRule"/>
</dbReference>